<comment type="caution">
    <text evidence="2">The sequence shown here is derived from an EMBL/GenBank/DDBJ whole genome shotgun (WGS) entry which is preliminary data.</text>
</comment>
<evidence type="ECO:0000256" key="1">
    <source>
        <dbReference type="SAM" id="MobiDB-lite"/>
    </source>
</evidence>
<dbReference type="EMBL" id="CAINUL010000003">
    <property type="protein sequence ID" value="CAD0108547.1"/>
    <property type="molecule type" value="Genomic_DNA"/>
</dbReference>
<sequence>MPRSVEARRNCPPNSSSSSSSIFTRRLSSSNRDFSYAKQFTMSAQDMRDMLGLTGDVARPPPLKKQKTVEKRARMSHLSITGCAAC</sequence>
<dbReference type="OrthoDB" id="19740at2759"/>
<accession>A0A9N8KIB3</accession>
<dbReference type="AlphaFoldDB" id="A0A9N8KIB3"/>
<gene>
    <name evidence="2" type="ORF">AWRI4620_LOCUS2802</name>
</gene>
<feature type="compositionally biased region" description="Low complexity" evidence="1">
    <location>
        <begin position="15"/>
        <end position="26"/>
    </location>
</feature>
<organism evidence="2 3">
    <name type="scientific">Aureobasidium uvarum</name>
    <dbReference type="NCBI Taxonomy" id="2773716"/>
    <lineage>
        <taxon>Eukaryota</taxon>
        <taxon>Fungi</taxon>
        <taxon>Dikarya</taxon>
        <taxon>Ascomycota</taxon>
        <taxon>Pezizomycotina</taxon>
        <taxon>Dothideomycetes</taxon>
        <taxon>Dothideomycetidae</taxon>
        <taxon>Dothideales</taxon>
        <taxon>Saccotheciaceae</taxon>
        <taxon>Aureobasidium</taxon>
    </lineage>
</organism>
<reference evidence="2" key="1">
    <citation type="submission" date="2020-06" db="EMBL/GenBank/DDBJ databases">
        <authorList>
            <person name="Onetto C."/>
        </authorList>
    </citation>
    <scope>NUCLEOTIDE SEQUENCE</scope>
</reference>
<protein>
    <submittedName>
        <fullName evidence="2">Uncharacterized protein</fullName>
    </submittedName>
</protein>
<evidence type="ECO:0000313" key="3">
    <source>
        <dbReference type="Proteomes" id="UP000745764"/>
    </source>
</evidence>
<dbReference type="Proteomes" id="UP000745764">
    <property type="component" value="Unassembled WGS sequence"/>
</dbReference>
<proteinExistence type="predicted"/>
<keyword evidence="3" id="KW-1185">Reference proteome</keyword>
<name>A0A9N8KIB3_9PEZI</name>
<feature type="region of interest" description="Disordered" evidence="1">
    <location>
        <begin position="1"/>
        <end position="26"/>
    </location>
</feature>
<evidence type="ECO:0000313" key="2">
    <source>
        <dbReference type="EMBL" id="CAD0108547.1"/>
    </source>
</evidence>
<feature type="region of interest" description="Disordered" evidence="1">
    <location>
        <begin position="53"/>
        <end position="73"/>
    </location>
</feature>